<organism evidence="2">
    <name type="scientific">Arundo donax</name>
    <name type="common">Giant reed</name>
    <name type="synonym">Donax arundinaceus</name>
    <dbReference type="NCBI Taxonomy" id="35708"/>
    <lineage>
        <taxon>Eukaryota</taxon>
        <taxon>Viridiplantae</taxon>
        <taxon>Streptophyta</taxon>
        <taxon>Embryophyta</taxon>
        <taxon>Tracheophyta</taxon>
        <taxon>Spermatophyta</taxon>
        <taxon>Magnoliopsida</taxon>
        <taxon>Liliopsida</taxon>
        <taxon>Poales</taxon>
        <taxon>Poaceae</taxon>
        <taxon>PACMAD clade</taxon>
        <taxon>Arundinoideae</taxon>
        <taxon>Arundineae</taxon>
        <taxon>Arundo</taxon>
    </lineage>
</organism>
<feature type="compositionally biased region" description="Basic and acidic residues" evidence="1">
    <location>
        <begin position="1"/>
        <end position="18"/>
    </location>
</feature>
<evidence type="ECO:0000256" key="1">
    <source>
        <dbReference type="SAM" id="MobiDB-lite"/>
    </source>
</evidence>
<reference evidence="2" key="2">
    <citation type="journal article" date="2015" name="Data Brief">
        <title>Shoot transcriptome of the giant reed, Arundo donax.</title>
        <authorList>
            <person name="Barrero R.A."/>
            <person name="Guerrero F.D."/>
            <person name="Moolhuijzen P."/>
            <person name="Goolsby J.A."/>
            <person name="Tidwell J."/>
            <person name="Bellgard S.E."/>
            <person name="Bellgard M.I."/>
        </authorList>
    </citation>
    <scope>NUCLEOTIDE SEQUENCE</scope>
    <source>
        <tissue evidence="2">Shoot tissue taken approximately 20 cm above the soil surface</tissue>
    </source>
</reference>
<feature type="region of interest" description="Disordered" evidence="1">
    <location>
        <begin position="1"/>
        <end position="24"/>
    </location>
</feature>
<sequence length="24" mass="2968">MWRERRGEKEERERRDESANSGGF</sequence>
<name>A0A0A9H1E1_ARUDO</name>
<dbReference type="AlphaFoldDB" id="A0A0A9H1E1"/>
<evidence type="ECO:0000313" key="2">
    <source>
        <dbReference type="EMBL" id="JAE28636.1"/>
    </source>
</evidence>
<protein>
    <submittedName>
        <fullName evidence="2">Uncharacterized protein</fullName>
    </submittedName>
</protein>
<proteinExistence type="predicted"/>
<accession>A0A0A9H1E1</accession>
<dbReference type="EMBL" id="GBRH01169260">
    <property type="protein sequence ID" value="JAE28636.1"/>
    <property type="molecule type" value="Transcribed_RNA"/>
</dbReference>
<reference evidence="2" key="1">
    <citation type="submission" date="2014-09" db="EMBL/GenBank/DDBJ databases">
        <authorList>
            <person name="Magalhaes I.L.F."/>
            <person name="Oliveira U."/>
            <person name="Santos F.R."/>
            <person name="Vidigal T.H.D.A."/>
            <person name="Brescovit A.D."/>
            <person name="Santos A.J."/>
        </authorList>
    </citation>
    <scope>NUCLEOTIDE SEQUENCE</scope>
    <source>
        <tissue evidence="2">Shoot tissue taken approximately 20 cm above the soil surface</tissue>
    </source>
</reference>